<dbReference type="OrthoDB" id="9797478at2"/>
<dbReference type="Pfam" id="PF01381">
    <property type="entry name" value="HTH_3"/>
    <property type="match status" value="1"/>
</dbReference>
<dbReference type="InterPro" id="IPR007374">
    <property type="entry name" value="ASCH_domain"/>
</dbReference>
<feature type="domain" description="HTH cro/C1-type" evidence="1">
    <location>
        <begin position="27"/>
        <end position="82"/>
    </location>
</feature>
<keyword evidence="2" id="KW-0614">Plasmid</keyword>
<evidence type="ECO:0000313" key="2">
    <source>
        <dbReference type="EMBL" id="AIC29755.1"/>
    </source>
</evidence>
<reference evidence="2 3" key="1">
    <citation type="submission" date="2013-12" db="EMBL/GenBank/DDBJ databases">
        <title>Complete genome sequence of Rhizobium etli bv. mimosae IE4771.</title>
        <authorList>
            <person name="Bustos P."/>
            <person name="Santamaria R.I."/>
            <person name="Lozano L."/>
            <person name="Ormeno-Orrillo E."/>
            <person name="Rogel M.A."/>
            <person name="Romero D."/>
            <person name="Cevallos M.A."/>
            <person name="Martinez-Romero E."/>
            <person name="Gonzalez V."/>
        </authorList>
    </citation>
    <scope>NUCLEOTIDE SEQUENCE [LARGE SCALE GENOMIC DNA]</scope>
    <source>
        <strain evidence="2 3">IE4771</strain>
        <plasmid evidence="3">Plasmid pRetIE4771b</plasmid>
    </source>
</reference>
<organism evidence="2 3">
    <name type="scientific">Rhizobium etli bv. mimosae str. IE4771</name>
    <dbReference type="NCBI Taxonomy" id="1432050"/>
    <lineage>
        <taxon>Bacteria</taxon>
        <taxon>Pseudomonadati</taxon>
        <taxon>Pseudomonadota</taxon>
        <taxon>Alphaproteobacteria</taxon>
        <taxon>Hyphomicrobiales</taxon>
        <taxon>Rhizobiaceae</taxon>
        <taxon>Rhizobium/Agrobacterium group</taxon>
        <taxon>Rhizobium</taxon>
    </lineage>
</organism>
<dbReference type="Proteomes" id="UP000027180">
    <property type="component" value="Plasmid pRetIE4771b"/>
</dbReference>
<dbReference type="GO" id="GO:0003677">
    <property type="term" value="F:DNA binding"/>
    <property type="evidence" value="ECO:0007669"/>
    <property type="project" value="InterPro"/>
</dbReference>
<proteinExistence type="predicted"/>
<dbReference type="CDD" id="cd00093">
    <property type="entry name" value="HTH_XRE"/>
    <property type="match status" value="1"/>
</dbReference>
<dbReference type="HOGENOM" id="CLU_1053189_0_0_5"/>
<dbReference type="EMBL" id="CP006988">
    <property type="protein sequence ID" value="AIC29755.1"/>
    <property type="molecule type" value="Genomic_DNA"/>
</dbReference>
<sequence length="263" mass="29523">MGKLAGKIIEATQAQGSRVGHADGLDLRRLRLLSGLTQADMAARLNVQQAAVSKIEKGGEVYLSTVQRYVEALGASLRVDAVFPADARLVLRIKDAFEAEHGHDDQLVFPLLADEPFRAQRDVVLSIRPQYSEKILEGLKTVELRRRFPVSAPGGTVAYIYSTSPVRAMVGVTEIKDVLKLPIEQIWAEFEDTAFIQREDFDTYFQGLEFGYALLFEEVKSFSRPIPLNELREKFGFEPPQSYLYASRDLRKALRHEAAVVSH</sequence>
<dbReference type="SMART" id="SM00530">
    <property type="entry name" value="HTH_XRE"/>
    <property type="match status" value="1"/>
</dbReference>
<dbReference type="SMART" id="SM01022">
    <property type="entry name" value="ASCH"/>
    <property type="match status" value="1"/>
</dbReference>
<gene>
    <name evidence="2" type="ORF">IE4771_PB00020</name>
</gene>
<dbReference type="Gene3D" id="2.30.130.30">
    <property type="entry name" value="Hypothetical protein"/>
    <property type="match status" value="1"/>
</dbReference>
<dbReference type="SUPFAM" id="SSF47413">
    <property type="entry name" value="lambda repressor-like DNA-binding domains"/>
    <property type="match status" value="1"/>
</dbReference>
<dbReference type="InterPro" id="IPR001387">
    <property type="entry name" value="Cro/C1-type_HTH"/>
</dbReference>
<dbReference type="KEGG" id="rei:IE4771_PB00020"/>
<accession>A0A060ICF8</accession>
<dbReference type="AlphaFoldDB" id="A0A060ICF8"/>
<dbReference type="Pfam" id="PF04266">
    <property type="entry name" value="ASCH"/>
    <property type="match status" value="1"/>
</dbReference>
<dbReference type="InterPro" id="IPR010982">
    <property type="entry name" value="Lambda_DNA-bd_dom_sf"/>
</dbReference>
<evidence type="ECO:0000313" key="3">
    <source>
        <dbReference type="Proteomes" id="UP000027180"/>
    </source>
</evidence>
<dbReference type="PROSITE" id="PS50943">
    <property type="entry name" value="HTH_CROC1"/>
    <property type="match status" value="1"/>
</dbReference>
<dbReference type="Gene3D" id="1.10.260.40">
    <property type="entry name" value="lambda repressor-like DNA-binding domains"/>
    <property type="match status" value="1"/>
</dbReference>
<geneLocation type="plasmid" evidence="2 3">
    <name>pRetIE4771b</name>
</geneLocation>
<evidence type="ECO:0000259" key="1">
    <source>
        <dbReference type="PROSITE" id="PS50943"/>
    </source>
</evidence>
<dbReference type="SUPFAM" id="SSF88697">
    <property type="entry name" value="PUA domain-like"/>
    <property type="match status" value="1"/>
</dbReference>
<protein>
    <submittedName>
        <fullName evidence="2">Helix-turn-helix domain-containing protein</fullName>
    </submittedName>
</protein>
<name>A0A060ICF8_RHIET</name>
<dbReference type="InterPro" id="IPR015947">
    <property type="entry name" value="PUA-like_sf"/>
</dbReference>